<evidence type="ECO:0000256" key="1">
    <source>
        <dbReference type="SAM" id="Phobius"/>
    </source>
</evidence>
<evidence type="ECO:0000313" key="3">
    <source>
        <dbReference type="Proteomes" id="UP000248783"/>
    </source>
</evidence>
<sequence>MTALDWVSLAVTCGLLGYLFVALLRGDRVR</sequence>
<keyword evidence="1" id="KW-0812">Transmembrane</keyword>
<proteinExistence type="predicted"/>
<name>A0A2W5YDN6_9MICO</name>
<dbReference type="NCBIfam" id="TIGR02115">
    <property type="entry name" value="potass_kdpF"/>
    <property type="match status" value="1"/>
</dbReference>
<dbReference type="Proteomes" id="UP000248783">
    <property type="component" value="Unassembled WGS sequence"/>
</dbReference>
<dbReference type="RefSeq" id="WP_111251504.1">
    <property type="nucleotide sequence ID" value="NZ_QKWH01000010.1"/>
</dbReference>
<protein>
    <submittedName>
        <fullName evidence="2">K(+)-transporting ATPase subunit F</fullName>
    </submittedName>
</protein>
<dbReference type="GO" id="GO:0008556">
    <property type="term" value="F:P-type potassium transmembrane transporter activity"/>
    <property type="evidence" value="ECO:0007669"/>
    <property type="project" value="InterPro"/>
</dbReference>
<keyword evidence="1" id="KW-1133">Transmembrane helix</keyword>
<reference evidence="2 3" key="1">
    <citation type="submission" date="2018-06" db="EMBL/GenBank/DDBJ databases">
        <title>Whole genome sequencing of a novel hydrocarbon degrading bacterial strain, PW21 isolated from oil contaminated produced water sample.</title>
        <authorList>
            <person name="Nagkirti P."/>
            <person name="Shaikh A."/>
            <person name="Gowdaman V."/>
            <person name="Engineer A.E."/>
            <person name="Dagar S."/>
            <person name="Dhakephalkar P.K."/>
        </authorList>
    </citation>
    <scope>NUCLEOTIDE SEQUENCE [LARGE SCALE GENOMIC DNA]</scope>
    <source>
        <strain evidence="2 3">PW21</strain>
    </source>
</reference>
<organism evidence="2 3">
    <name type="scientific">Xylanimonas oleitrophica</name>
    <dbReference type="NCBI Taxonomy" id="2607479"/>
    <lineage>
        <taxon>Bacteria</taxon>
        <taxon>Bacillati</taxon>
        <taxon>Actinomycetota</taxon>
        <taxon>Actinomycetes</taxon>
        <taxon>Micrococcales</taxon>
        <taxon>Promicromonosporaceae</taxon>
        <taxon>Xylanimonas</taxon>
    </lineage>
</organism>
<accession>A0A2W5YDN6</accession>
<gene>
    <name evidence="2" type="primary">kdpF</name>
    <name evidence="2" type="ORF">DNL40_12000</name>
</gene>
<keyword evidence="3" id="KW-1185">Reference proteome</keyword>
<dbReference type="GO" id="GO:0005886">
    <property type="term" value="C:plasma membrane"/>
    <property type="evidence" value="ECO:0007669"/>
    <property type="project" value="InterPro"/>
</dbReference>
<dbReference type="EMBL" id="QKWH01000010">
    <property type="protein sequence ID" value="PZR52391.1"/>
    <property type="molecule type" value="Genomic_DNA"/>
</dbReference>
<feature type="transmembrane region" description="Helical" evidence="1">
    <location>
        <begin position="6"/>
        <end position="24"/>
    </location>
</feature>
<keyword evidence="1" id="KW-0472">Membrane</keyword>
<dbReference type="InterPro" id="IPR011726">
    <property type="entry name" value="KdpF"/>
</dbReference>
<evidence type="ECO:0000313" key="2">
    <source>
        <dbReference type="EMBL" id="PZR52391.1"/>
    </source>
</evidence>
<dbReference type="AlphaFoldDB" id="A0A2W5YDN6"/>
<comment type="caution">
    <text evidence="2">The sequence shown here is derived from an EMBL/GenBank/DDBJ whole genome shotgun (WGS) entry which is preliminary data.</text>
</comment>
<dbReference type="Pfam" id="PF09604">
    <property type="entry name" value="Potass_KdpF"/>
    <property type="match status" value="1"/>
</dbReference>